<feature type="signal peptide" evidence="2">
    <location>
        <begin position="1"/>
        <end position="21"/>
    </location>
</feature>
<gene>
    <name evidence="4" type="ORF">NCTC13149_00544</name>
</gene>
<dbReference type="SMART" id="SM00854">
    <property type="entry name" value="PGA_cap"/>
    <property type="match status" value="1"/>
</dbReference>
<reference evidence="4 5" key="1">
    <citation type="submission" date="2018-06" db="EMBL/GenBank/DDBJ databases">
        <authorList>
            <consortium name="Pathogen Informatics"/>
            <person name="Doyle S."/>
        </authorList>
    </citation>
    <scope>NUCLEOTIDE SEQUENCE [LARGE SCALE GENOMIC DNA]</scope>
    <source>
        <strain evidence="4 5">NCTC13149</strain>
    </source>
</reference>
<dbReference type="AlphaFoldDB" id="A0A379C3T7"/>
<evidence type="ECO:0000256" key="2">
    <source>
        <dbReference type="SAM" id="SignalP"/>
    </source>
</evidence>
<dbReference type="SUPFAM" id="SSF56300">
    <property type="entry name" value="Metallo-dependent phosphatases"/>
    <property type="match status" value="1"/>
</dbReference>
<sequence length="383" mass="43449">MKRKLISIFLIFLLVFTSCQNSTNLSKENKTKKTQQENIKEDKKTYVEILAMGDMIFHRPLVNDARVGDSYDFSKYFKNIEDDIKSADISLANFEGTINKNKALSGFPRFNFPIQTVTGLKSVGFDVLTTANNHCLDTGVDGIFQTINAINDGEMINVGTYLDENHPPKIIEKNNIKIGFLAYTDLLNGMDSLVRGKEYLIDTFATNDVKKDIEALKNQVDFIIVIPHWGNEYQYSPSLRQEELKDLLFSSGADAILGSHPHVVQKFQDFSIDGKRKFLAYSMGNALSNQRQRYLGKKGVESGLMIKLKLEKNLTQNTTRLISSQVIPTYVMDINVDGKRTCQIFKYADILPGGKFSDKINGKEIDSINEKYNFVKNILEDKR</sequence>
<dbReference type="RefSeq" id="WP_019034430.1">
    <property type="nucleotide sequence ID" value="NZ_UGSZ01000001.1"/>
</dbReference>
<dbReference type="CDD" id="cd07381">
    <property type="entry name" value="MPP_CapA"/>
    <property type="match status" value="1"/>
</dbReference>
<name>A0A379C3T7_9FIRM</name>
<dbReference type="Gene3D" id="3.60.21.10">
    <property type="match status" value="1"/>
</dbReference>
<protein>
    <submittedName>
        <fullName evidence="4">Bacterial capsule synthesis protein PGA_cap</fullName>
    </submittedName>
</protein>
<evidence type="ECO:0000256" key="1">
    <source>
        <dbReference type="ARBA" id="ARBA00005662"/>
    </source>
</evidence>
<dbReference type="InterPro" id="IPR052169">
    <property type="entry name" value="CW_Biosynth-Accessory"/>
</dbReference>
<dbReference type="STRING" id="1122949.GCA_000378725_00499"/>
<keyword evidence="2" id="KW-0732">Signal</keyword>
<evidence type="ECO:0000313" key="5">
    <source>
        <dbReference type="Proteomes" id="UP000255517"/>
    </source>
</evidence>
<dbReference type="PROSITE" id="PS51257">
    <property type="entry name" value="PROKAR_LIPOPROTEIN"/>
    <property type="match status" value="1"/>
</dbReference>
<dbReference type="OrthoDB" id="9810906at2"/>
<dbReference type="InterPro" id="IPR029052">
    <property type="entry name" value="Metallo-depent_PP-like"/>
</dbReference>
<evidence type="ECO:0000259" key="3">
    <source>
        <dbReference type="SMART" id="SM00854"/>
    </source>
</evidence>
<comment type="similarity">
    <text evidence="1">Belongs to the CapA family.</text>
</comment>
<dbReference type="Pfam" id="PF09587">
    <property type="entry name" value="PGA_cap"/>
    <property type="match status" value="1"/>
</dbReference>
<evidence type="ECO:0000313" key="4">
    <source>
        <dbReference type="EMBL" id="SUB56748.1"/>
    </source>
</evidence>
<dbReference type="EMBL" id="UGSZ01000001">
    <property type="protein sequence ID" value="SUB56748.1"/>
    <property type="molecule type" value="Genomic_DNA"/>
</dbReference>
<dbReference type="PANTHER" id="PTHR33393:SF12">
    <property type="entry name" value="CAPSULE BIOSYNTHESIS PROTEIN CAPA"/>
    <property type="match status" value="1"/>
</dbReference>
<accession>A0A379C3T7</accession>
<dbReference type="PANTHER" id="PTHR33393">
    <property type="entry name" value="POLYGLUTAMINE SYNTHESIS ACCESSORY PROTEIN RV0574C-RELATED"/>
    <property type="match status" value="1"/>
</dbReference>
<organism evidence="4 5">
    <name type="scientific">Peptoniphilus lacrimalis</name>
    <dbReference type="NCBI Taxonomy" id="33031"/>
    <lineage>
        <taxon>Bacteria</taxon>
        <taxon>Bacillati</taxon>
        <taxon>Bacillota</taxon>
        <taxon>Tissierellia</taxon>
        <taxon>Tissierellales</taxon>
        <taxon>Peptoniphilaceae</taxon>
        <taxon>Peptoniphilus</taxon>
    </lineage>
</organism>
<feature type="domain" description="Capsule synthesis protein CapA" evidence="3">
    <location>
        <begin position="48"/>
        <end position="290"/>
    </location>
</feature>
<feature type="chain" id="PRO_5038665333" evidence="2">
    <location>
        <begin position="22"/>
        <end position="383"/>
    </location>
</feature>
<dbReference type="InterPro" id="IPR019079">
    <property type="entry name" value="Capsule_synth_CapA"/>
</dbReference>
<proteinExistence type="inferred from homology"/>
<dbReference type="Proteomes" id="UP000255517">
    <property type="component" value="Unassembled WGS sequence"/>
</dbReference>